<dbReference type="RefSeq" id="WP_355663070.1">
    <property type="nucleotide sequence ID" value="NZ_JBEXRX010000004.1"/>
</dbReference>
<sequence>MSQRDESTRGLNNTGNRLLLAVVIGLAVNFLCARGGGFPTLAFQLVFFALVVGGVYLLVTLLHRRR</sequence>
<gene>
    <name evidence="2" type="ORF">ABZ071_03060</name>
</gene>
<keyword evidence="1" id="KW-0812">Transmembrane</keyword>
<dbReference type="Proteomes" id="UP001550348">
    <property type="component" value="Unassembled WGS sequence"/>
</dbReference>
<evidence type="ECO:0000313" key="2">
    <source>
        <dbReference type="EMBL" id="MEU0150904.1"/>
    </source>
</evidence>
<feature type="transmembrane region" description="Helical" evidence="1">
    <location>
        <begin position="42"/>
        <end position="62"/>
    </location>
</feature>
<protein>
    <recommendedName>
        <fullName evidence="4">DUF2631 domain-containing protein</fullName>
    </recommendedName>
</protein>
<dbReference type="EMBL" id="JBEXRX010000004">
    <property type="protein sequence ID" value="MEU0150904.1"/>
    <property type="molecule type" value="Genomic_DNA"/>
</dbReference>
<evidence type="ECO:0000313" key="3">
    <source>
        <dbReference type="Proteomes" id="UP001550348"/>
    </source>
</evidence>
<evidence type="ECO:0008006" key="4">
    <source>
        <dbReference type="Google" id="ProtNLM"/>
    </source>
</evidence>
<keyword evidence="1" id="KW-0472">Membrane</keyword>
<keyword evidence="1" id="KW-1133">Transmembrane helix</keyword>
<accession>A0ABV2VDN3</accession>
<keyword evidence="3" id="KW-1185">Reference proteome</keyword>
<evidence type="ECO:0000256" key="1">
    <source>
        <dbReference type="SAM" id="Phobius"/>
    </source>
</evidence>
<organism evidence="2 3">
    <name type="scientific">Micromonospora fulviviridis</name>
    <dbReference type="NCBI Taxonomy" id="47860"/>
    <lineage>
        <taxon>Bacteria</taxon>
        <taxon>Bacillati</taxon>
        <taxon>Actinomycetota</taxon>
        <taxon>Actinomycetes</taxon>
        <taxon>Micromonosporales</taxon>
        <taxon>Micromonosporaceae</taxon>
        <taxon>Micromonospora</taxon>
    </lineage>
</organism>
<name>A0ABV2VDN3_9ACTN</name>
<proteinExistence type="predicted"/>
<feature type="transmembrane region" description="Helical" evidence="1">
    <location>
        <begin position="18"/>
        <end position="36"/>
    </location>
</feature>
<comment type="caution">
    <text evidence="2">The sequence shown here is derived from an EMBL/GenBank/DDBJ whole genome shotgun (WGS) entry which is preliminary data.</text>
</comment>
<reference evidence="2 3" key="1">
    <citation type="submission" date="2024-06" db="EMBL/GenBank/DDBJ databases">
        <title>The Natural Products Discovery Center: Release of the First 8490 Sequenced Strains for Exploring Actinobacteria Biosynthetic Diversity.</title>
        <authorList>
            <person name="Kalkreuter E."/>
            <person name="Kautsar S.A."/>
            <person name="Yang D."/>
            <person name="Bader C.D."/>
            <person name="Teijaro C.N."/>
            <person name="Fluegel L."/>
            <person name="Davis C.M."/>
            <person name="Simpson J.R."/>
            <person name="Lauterbach L."/>
            <person name="Steele A.D."/>
            <person name="Gui C."/>
            <person name="Meng S."/>
            <person name="Li G."/>
            <person name="Viehrig K."/>
            <person name="Ye F."/>
            <person name="Su P."/>
            <person name="Kiefer A.F."/>
            <person name="Nichols A."/>
            <person name="Cepeda A.J."/>
            <person name="Yan W."/>
            <person name="Fan B."/>
            <person name="Jiang Y."/>
            <person name="Adhikari A."/>
            <person name="Zheng C.-J."/>
            <person name="Schuster L."/>
            <person name="Cowan T.M."/>
            <person name="Smanski M.J."/>
            <person name="Chevrette M.G."/>
            <person name="De Carvalho L.P.S."/>
            <person name="Shen B."/>
        </authorList>
    </citation>
    <scope>NUCLEOTIDE SEQUENCE [LARGE SCALE GENOMIC DNA]</scope>
    <source>
        <strain evidence="2 3">NPDC006286</strain>
    </source>
</reference>